<sequence>MWEATTATTGACWLALQEGKGIHSPDSSGRTLEKSKRY</sequence>
<comment type="caution">
    <text evidence="1">The sequence shown here is derived from an EMBL/GenBank/DDBJ whole genome shotgun (WGS) entry which is preliminary data.</text>
</comment>
<dbReference type="EMBL" id="FJUW01000089">
    <property type="protein sequence ID" value="CZT13495.1"/>
    <property type="molecule type" value="Genomic_DNA"/>
</dbReference>
<evidence type="ECO:0000313" key="2">
    <source>
        <dbReference type="Proteomes" id="UP000178129"/>
    </source>
</evidence>
<evidence type="ECO:0000313" key="1">
    <source>
        <dbReference type="EMBL" id="CZT13495.1"/>
    </source>
</evidence>
<organism evidence="1 2">
    <name type="scientific">Rhynchosporium graminicola</name>
    <dbReference type="NCBI Taxonomy" id="2792576"/>
    <lineage>
        <taxon>Eukaryota</taxon>
        <taxon>Fungi</taxon>
        <taxon>Dikarya</taxon>
        <taxon>Ascomycota</taxon>
        <taxon>Pezizomycotina</taxon>
        <taxon>Leotiomycetes</taxon>
        <taxon>Helotiales</taxon>
        <taxon>Ploettnerulaceae</taxon>
        <taxon>Rhynchosporium</taxon>
    </lineage>
</organism>
<gene>
    <name evidence="1" type="ORF">RCO7_15247</name>
</gene>
<proteinExistence type="predicted"/>
<dbReference type="InParanoid" id="A0A1E1LSQ4"/>
<dbReference type="Proteomes" id="UP000178129">
    <property type="component" value="Unassembled WGS sequence"/>
</dbReference>
<accession>A0A1E1LSQ4</accession>
<protein>
    <submittedName>
        <fullName evidence="1">Uncharacterized protein</fullName>
    </submittedName>
</protein>
<name>A0A1E1LSQ4_9HELO</name>
<keyword evidence="2" id="KW-1185">Reference proteome</keyword>
<reference evidence="2" key="1">
    <citation type="submission" date="2016-03" db="EMBL/GenBank/DDBJ databases">
        <authorList>
            <person name="Ploux O."/>
        </authorList>
    </citation>
    <scope>NUCLEOTIDE SEQUENCE [LARGE SCALE GENOMIC DNA]</scope>
    <source>
        <strain evidence="2">UK7</strain>
    </source>
</reference>
<dbReference type="AlphaFoldDB" id="A0A1E1LSQ4"/>